<dbReference type="EMBL" id="MLAK01000715">
    <property type="protein sequence ID" value="OHT06811.1"/>
    <property type="molecule type" value="Genomic_DNA"/>
</dbReference>
<proteinExistence type="predicted"/>
<dbReference type="InterPro" id="IPR038499">
    <property type="entry name" value="BRO1_sf"/>
</dbReference>
<keyword evidence="3" id="KW-1185">Reference proteome</keyword>
<protein>
    <recommendedName>
        <fullName evidence="4">BRO1 domain-containing protein</fullName>
    </recommendedName>
</protein>
<gene>
    <name evidence="2" type="ORF">TRFO_25120</name>
</gene>
<dbReference type="OrthoDB" id="10572811at2759"/>
<organism evidence="2 3">
    <name type="scientific">Tritrichomonas foetus</name>
    <dbReference type="NCBI Taxonomy" id="1144522"/>
    <lineage>
        <taxon>Eukaryota</taxon>
        <taxon>Metamonada</taxon>
        <taxon>Parabasalia</taxon>
        <taxon>Tritrichomonadida</taxon>
        <taxon>Tritrichomonadidae</taxon>
        <taxon>Tritrichomonas</taxon>
    </lineage>
</organism>
<feature type="compositionally biased region" description="Pro residues" evidence="1">
    <location>
        <begin position="294"/>
        <end position="303"/>
    </location>
</feature>
<feature type="region of interest" description="Disordered" evidence="1">
    <location>
        <begin position="287"/>
        <end position="396"/>
    </location>
</feature>
<evidence type="ECO:0000256" key="1">
    <source>
        <dbReference type="SAM" id="MobiDB-lite"/>
    </source>
</evidence>
<sequence>MKTALLFVAFPPAKSDSSDPSVFQTLFHSESSNALVLSNSTKKINPDLSSFPTYIDTLNRHRGTGQLPATWYNPFKTQIKVKSNSIESEMLSTIWNFMSALHLQLLEIDTSDNDQLKQVKPILTDIFACQKNFADISCTVDHPIFTPQLAAFVDAYGQYIADYWQLSIVLANKENLAPKPTQRCILDIKRCMEAARKLEETSRTYFSPVCQSIENYLCAYLQFLLGNNALKEMKFGIGIAHFSEGTKYSQRRSENITFAPQLSTANKFIRNALNSIMKTTIDQNKTSYFDSIPSSPPEAPPPQSSCRIDPNPQLLLSAPSPSPSPSPAAFGTAAPMSPPQIPQVPTYQPPPPQQTYQQPYQQDYQQPYQQPFVPPSQPQNLPNQSQYAAPFSPPQQADTGFPEWDALILLKSKLVPRIQGILSNPRGPNDQRVCGELFNQMNTAAQSDSIIQNTIDQFKAGVGDRDTVQGLIKQASNFYTQVEERLNKLEKTGQ</sequence>
<feature type="compositionally biased region" description="Low complexity" evidence="1">
    <location>
        <begin position="354"/>
        <end position="371"/>
    </location>
</feature>
<evidence type="ECO:0000313" key="3">
    <source>
        <dbReference type="Proteomes" id="UP000179807"/>
    </source>
</evidence>
<comment type="caution">
    <text evidence="2">The sequence shown here is derived from an EMBL/GenBank/DDBJ whole genome shotgun (WGS) entry which is preliminary data.</text>
</comment>
<reference evidence="2" key="1">
    <citation type="submission" date="2016-10" db="EMBL/GenBank/DDBJ databases">
        <authorList>
            <person name="Benchimol M."/>
            <person name="Almeida L.G."/>
            <person name="Vasconcelos A.T."/>
            <person name="Perreira-Neves A."/>
            <person name="Rosa I.A."/>
            <person name="Tasca T."/>
            <person name="Bogo M.R."/>
            <person name="de Souza W."/>
        </authorList>
    </citation>
    <scope>NUCLEOTIDE SEQUENCE [LARGE SCALE GENOMIC DNA]</scope>
    <source>
        <strain evidence="2">K</strain>
    </source>
</reference>
<evidence type="ECO:0000313" key="2">
    <source>
        <dbReference type="EMBL" id="OHT06811.1"/>
    </source>
</evidence>
<dbReference type="GeneID" id="94838852"/>
<dbReference type="Gene3D" id="1.25.40.280">
    <property type="entry name" value="alix/aip1 like domains"/>
    <property type="match status" value="1"/>
</dbReference>
<dbReference type="AlphaFoldDB" id="A0A1J4K6K4"/>
<dbReference type="RefSeq" id="XP_068359947.1">
    <property type="nucleotide sequence ID" value="XM_068504148.1"/>
</dbReference>
<dbReference type="VEuPathDB" id="TrichDB:TRFO_25120"/>
<accession>A0A1J4K6K4</accession>
<name>A0A1J4K6K4_9EUKA</name>
<feature type="compositionally biased region" description="Pro residues" evidence="1">
    <location>
        <begin position="336"/>
        <end position="353"/>
    </location>
</feature>
<evidence type="ECO:0008006" key="4">
    <source>
        <dbReference type="Google" id="ProtNLM"/>
    </source>
</evidence>
<dbReference type="Proteomes" id="UP000179807">
    <property type="component" value="Unassembled WGS sequence"/>
</dbReference>